<evidence type="ECO:0000256" key="3">
    <source>
        <dbReference type="ARBA" id="ARBA00022692"/>
    </source>
</evidence>
<dbReference type="EMBL" id="CAIIXF020000001">
    <property type="protein sequence ID" value="CAH1773989.1"/>
    <property type="molecule type" value="Genomic_DNA"/>
</dbReference>
<keyword evidence="4" id="KW-1133">Transmembrane helix</keyword>
<sequence length="482" mass="55631">MENITEQTPMEYTLVYNATDDYVHKATEGTGGKFDTLDTDGYEYYEDYEYDYNASVNTFPLDAIPVAVVYGLTLILGIVGNSLVIFCIARYRRLQNVTNIFLTSLAIADLLLVLLCIPTKFTKHVTFVWHFGAVMCKLVHYFQNVSVICSVLTLTFMSVERYYAIRHPMKAKYMCTVQRSRRVIIGIWFLAFVLAFPILIGRVHKIMIGENRTGYWCVKEWSAPIYGQLYELYMLITIFIIPLGIMSFAYFGICHELWRVTSKRASIRAPMTSNTNGGTKAPEVTPFMVRHQLSVVRRSDSGAPCLSNQGNQRVPDDIRQRRQVIKMLVTVIVIFALCWGPFLIDNVLVSFDKRFELNYFELKPMRLAFSLMAYCNSCVNPIVYAFMSKNFRESFKQALKSCCKRNYQNERIRSTRLSQHQMSFHSKSTSLTRGLSLKTEIENNEMRERGGRAGRTKVPCVHHGVQQKPHYVRHAELKQQFM</sequence>
<evidence type="ECO:0000256" key="1">
    <source>
        <dbReference type="ARBA" id="ARBA00004141"/>
    </source>
</evidence>
<dbReference type="Proteomes" id="UP000749559">
    <property type="component" value="Unassembled WGS sequence"/>
</dbReference>
<dbReference type="SUPFAM" id="SSF81321">
    <property type="entry name" value="Family A G protein-coupled receptor-like"/>
    <property type="match status" value="1"/>
</dbReference>
<dbReference type="PROSITE" id="PS50262">
    <property type="entry name" value="G_PROTEIN_RECEP_F1_2"/>
    <property type="match status" value="1"/>
</dbReference>
<dbReference type="OrthoDB" id="2132067at2759"/>
<gene>
    <name evidence="10" type="ORF">OFUS_LOCUS1515</name>
</gene>
<dbReference type="PANTHER" id="PTHR45695:SF15">
    <property type="entry name" value="OPSIN RH2"/>
    <property type="match status" value="1"/>
</dbReference>
<evidence type="ECO:0000313" key="10">
    <source>
        <dbReference type="EMBL" id="CAH1773989.1"/>
    </source>
</evidence>
<evidence type="ECO:0000256" key="7">
    <source>
        <dbReference type="ARBA" id="ARBA00023170"/>
    </source>
</evidence>
<dbReference type="CDD" id="cd15001">
    <property type="entry name" value="7tmA_GPRnna14-like"/>
    <property type="match status" value="1"/>
</dbReference>
<dbReference type="PRINTS" id="PR01012">
    <property type="entry name" value="NRPEPTIDEYR"/>
</dbReference>
<reference evidence="10" key="1">
    <citation type="submission" date="2022-03" db="EMBL/GenBank/DDBJ databases">
        <authorList>
            <person name="Martin C."/>
        </authorList>
    </citation>
    <scope>NUCLEOTIDE SEQUENCE</scope>
</reference>
<evidence type="ECO:0000313" key="11">
    <source>
        <dbReference type="Proteomes" id="UP000749559"/>
    </source>
</evidence>
<dbReference type="Pfam" id="PF00001">
    <property type="entry name" value="7tm_1"/>
    <property type="match status" value="1"/>
</dbReference>
<dbReference type="Gene3D" id="1.20.1070.10">
    <property type="entry name" value="Rhodopsin 7-helix transmembrane proteins"/>
    <property type="match status" value="1"/>
</dbReference>
<evidence type="ECO:0000256" key="2">
    <source>
        <dbReference type="ARBA" id="ARBA00010663"/>
    </source>
</evidence>
<dbReference type="AlphaFoldDB" id="A0A8J1XYW9"/>
<keyword evidence="6" id="KW-0472">Membrane</keyword>
<evidence type="ECO:0000256" key="5">
    <source>
        <dbReference type="ARBA" id="ARBA00023040"/>
    </source>
</evidence>
<dbReference type="PROSITE" id="PS00237">
    <property type="entry name" value="G_PROTEIN_RECEP_F1_1"/>
    <property type="match status" value="1"/>
</dbReference>
<keyword evidence="8 9" id="KW-0807">Transducer</keyword>
<evidence type="ECO:0000256" key="4">
    <source>
        <dbReference type="ARBA" id="ARBA00022989"/>
    </source>
</evidence>
<proteinExistence type="inferred from homology"/>
<keyword evidence="5 9" id="KW-0297">G-protein coupled receptor</keyword>
<comment type="caution">
    <text evidence="10">The sequence shown here is derived from an EMBL/GenBank/DDBJ whole genome shotgun (WGS) entry which is preliminary data.</text>
</comment>
<organism evidence="10 11">
    <name type="scientific">Owenia fusiformis</name>
    <name type="common">Polychaete worm</name>
    <dbReference type="NCBI Taxonomy" id="6347"/>
    <lineage>
        <taxon>Eukaryota</taxon>
        <taxon>Metazoa</taxon>
        <taxon>Spiralia</taxon>
        <taxon>Lophotrochozoa</taxon>
        <taxon>Annelida</taxon>
        <taxon>Polychaeta</taxon>
        <taxon>Sedentaria</taxon>
        <taxon>Canalipalpata</taxon>
        <taxon>Sabellida</taxon>
        <taxon>Oweniida</taxon>
        <taxon>Oweniidae</taxon>
        <taxon>Owenia</taxon>
    </lineage>
</organism>
<accession>A0A8J1XYW9</accession>
<keyword evidence="3 9" id="KW-0812">Transmembrane</keyword>
<evidence type="ECO:0000256" key="6">
    <source>
        <dbReference type="ARBA" id="ARBA00023136"/>
    </source>
</evidence>
<evidence type="ECO:0000256" key="9">
    <source>
        <dbReference type="RuleBase" id="RU000688"/>
    </source>
</evidence>
<dbReference type="GO" id="GO:0004983">
    <property type="term" value="F:neuropeptide Y receptor activity"/>
    <property type="evidence" value="ECO:0007669"/>
    <property type="project" value="InterPro"/>
</dbReference>
<dbReference type="SMART" id="SM01381">
    <property type="entry name" value="7TM_GPCR_Srsx"/>
    <property type="match status" value="1"/>
</dbReference>
<dbReference type="PRINTS" id="PR00237">
    <property type="entry name" value="GPCRRHODOPSN"/>
</dbReference>
<dbReference type="GO" id="GO:0005886">
    <property type="term" value="C:plasma membrane"/>
    <property type="evidence" value="ECO:0007669"/>
    <property type="project" value="TreeGrafter"/>
</dbReference>
<name>A0A8J1XYW9_OWEFU</name>
<keyword evidence="11" id="KW-1185">Reference proteome</keyword>
<keyword evidence="7 9" id="KW-0675">Receptor</keyword>
<dbReference type="PANTHER" id="PTHR45695">
    <property type="entry name" value="LEUCOKININ RECEPTOR-RELATED"/>
    <property type="match status" value="1"/>
</dbReference>
<dbReference type="InterPro" id="IPR000611">
    <property type="entry name" value="NPY_rcpt"/>
</dbReference>
<protein>
    <submittedName>
        <fullName evidence="10">Uncharacterized protein</fullName>
    </submittedName>
</protein>
<evidence type="ECO:0000256" key="8">
    <source>
        <dbReference type="ARBA" id="ARBA00023224"/>
    </source>
</evidence>
<comment type="subcellular location">
    <subcellularLocation>
        <location evidence="1">Membrane</location>
        <topology evidence="1">Multi-pass membrane protein</topology>
    </subcellularLocation>
</comment>
<dbReference type="InterPro" id="IPR017452">
    <property type="entry name" value="GPCR_Rhodpsn_7TM"/>
</dbReference>
<comment type="similarity">
    <text evidence="2 9">Belongs to the G-protein coupled receptor 1 family.</text>
</comment>
<dbReference type="InterPro" id="IPR000276">
    <property type="entry name" value="GPCR_Rhodpsn"/>
</dbReference>